<evidence type="ECO:0000256" key="1">
    <source>
        <dbReference type="ARBA" id="ARBA00008853"/>
    </source>
</evidence>
<feature type="domain" description="SMP-30/Gluconolactonase/LRE-like region" evidence="2">
    <location>
        <begin position="15"/>
        <end position="251"/>
    </location>
</feature>
<dbReference type="Pfam" id="PF08450">
    <property type="entry name" value="SGL"/>
    <property type="match status" value="1"/>
</dbReference>
<proteinExistence type="inferred from homology"/>
<dbReference type="InterPro" id="IPR013658">
    <property type="entry name" value="SGL"/>
</dbReference>
<keyword evidence="4" id="KW-1185">Reference proteome</keyword>
<dbReference type="SUPFAM" id="SSF63829">
    <property type="entry name" value="Calcium-dependent phosphotriesterase"/>
    <property type="match status" value="1"/>
</dbReference>
<dbReference type="Proteomes" id="UP000661894">
    <property type="component" value="Unassembled WGS sequence"/>
</dbReference>
<evidence type="ECO:0000313" key="4">
    <source>
        <dbReference type="Proteomes" id="UP000661894"/>
    </source>
</evidence>
<reference evidence="3 4" key="1">
    <citation type="submission" date="2020-08" db="EMBL/GenBank/DDBJ databases">
        <title>A Genomic Blueprint of the Chicken Gut Microbiome.</title>
        <authorList>
            <person name="Gilroy R."/>
            <person name="Ravi A."/>
            <person name="Getino M."/>
            <person name="Pursley I."/>
            <person name="Horton D.L."/>
            <person name="Alikhan N.-F."/>
            <person name="Baker D."/>
            <person name="Gharbi K."/>
            <person name="Hall N."/>
            <person name="Watson M."/>
            <person name="Adriaenssens E.M."/>
            <person name="Foster-Nyarko E."/>
            <person name="Jarju S."/>
            <person name="Secka A."/>
            <person name="Antonio M."/>
            <person name="Oren A."/>
            <person name="Chaudhuri R."/>
            <person name="La Ragione R.M."/>
            <person name="Hildebrand F."/>
            <person name="Pallen M.J."/>
        </authorList>
    </citation>
    <scope>NUCLEOTIDE SEQUENCE [LARGE SCALE GENOMIC DNA]</scope>
    <source>
        <strain evidence="3 4">Sa1BUA1</strain>
    </source>
</reference>
<dbReference type="Gene3D" id="2.120.10.30">
    <property type="entry name" value="TolB, C-terminal domain"/>
    <property type="match status" value="1"/>
</dbReference>
<comment type="caution">
    <text evidence="3">The sequence shown here is derived from an EMBL/GenBank/DDBJ whole genome shotgun (WGS) entry which is preliminary data.</text>
</comment>
<protein>
    <submittedName>
        <fullName evidence="3">SMP-30/gluconolactonase/LRE family protein</fullName>
    </submittedName>
</protein>
<organism evidence="3 4">
    <name type="scientific">Oceanitalea stevensii</name>
    <dbReference type="NCBI Taxonomy" id="2763072"/>
    <lineage>
        <taxon>Bacteria</taxon>
        <taxon>Bacillati</taxon>
        <taxon>Actinomycetota</taxon>
        <taxon>Actinomycetes</taxon>
        <taxon>Micrococcales</taxon>
        <taxon>Bogoriellaceae</taxon>
        <taxon>Georgenia</taxon>
    </lineage>
</organism>
<accession>A0ABR8YYS8</accession>
<sequence length="280" mass="29323">MRNVERITDVVTFHGEGPVWSLEWGGLRFVDMLAGGVLTLRDDGEVDRITVGKVAAMVRPRANGGYVVATEKGIALADDVTAEPTRSIRLTDRENERMNEGGAAPDGSLYVGSMAWDGSDDGGRLYRVMPDGGTEVVLDPVSVSNGLGFSPDHTLAYYADSGPGRIDVFDVDGGVLSGRRPLVSFQDDDGVGDGLVVDSQGTFWVAMNGAGQVRRYSPDGELLETVEVPVPGVTACTLGGPSLTDLFVTTSREGDDTPGAGSVYAAAVDVPGLPVLPFTG</sequence>
<dbReference type="EMBL" id="JACSPO010000001">
    <property type="protein sequence ID" value="MBD8060943.1"/>
    <property type="molecule type" value="Genomic_DNA"/>
</dbReference>
<evidence type="ECO:0000259" key="2">
    <source>
        <dbReference type="Pfam" id="PF08450"/>
    </source>
</evidence>
<dbReference type="PANTHER" id="PTHR10907:SF47">
    <property type="entry name" value="REGUCALCIN"/>
    <property type="match status" value="1"/>
</dbReference>
<gene>
    <name evidence="3" type="ORF">H9624_01240</name>
</gene>
<dbReference type="PANTHER" id="PTHR10907">
    <property type="entry name" value="REGUCALCIN"/>
    <property type="match status" value="1"/>
</dbReference>
<name>A0ABR8YYS8_9MICO</name>
<comment type="similarity">
    <text evidence="1">Belongs to the SMP-30/CGR1 family.</text>
</comment>
<dbReference type="RefSeq" id="WP_251838090.1">
    <property type="nucleotide sequence ID" value="NZ_JACSPO010000001.1"/>
</dbReference>
<dbReference type="InterPro" id="IPR011042">
    <property type="entry name" value="6-blade_b-propeller_TolB-like"/>
</dbReference>
<dbReference type="InterPro" id="IPR005511">
    <property type="entry name" value="SMP-30"/>
</dbReference>
<dbReference type="PRINTS" id="PR01790">
    <property type="entry name" value="SMP30FAMILY"/>
</dbReference>
<evidence type="ECO:0000313" key="3">
    <source>
        <dbReference type="EMBL" id="MBD8060943.1"/>
    </source>
</evidence>